<gene>
    <name evidence="1" type="ORF">BLIG_01266</name>
</gene>
<organism evidence="1">
    <name type="scientific">Bifidobacterium longum subsp. infantis CCUG 52486</name>
    <dbReference type="NCBI Taxonomy" id="537937"/>
    <lineage>
        <taxon>Bacteria</taxon>
        <taxon>Bacillati</taxon>
        <taxon>Actinomycetota</taxon>
        <taxon>Actinomycetes</taxon>
        <taxon>Bifidobacteriales</taxon>
        <taxon>Bifidobacteriaceae</taxon>
        <taxon>Bifidobacterium</taxon>
    </lineage>
</organism>
<evidence type="ECO:0000313" key="1">
    <source>
        <dbReference type="EMBL" id="EEQ55528.1"/>
    </source>
</evidence>
<dbReference type="Proteomes" id="UP000005084">
    <property type="component" value="Unassembled WGS sequence"/>
</dbReference>
<protein>
    <submittedName>
        <fullName evidence="1">Uncharacterized protein</fullName>
    </submittedName>
</protein>
<name>C5EBY4_BIFLI</name>
<dbReference type="AlphaFoldDB" id="C5EBY4"/>
<proteinExistence type="predicted"/>
<reference evidence="1" key="1">
    <citation type="submission" date="2008-08" db="EMBL/GenBank/DDBJ databases">
        <title>Annotation of Bifidobacterium longum subsp. infantis CCUG 52486.</title>
        <authorList>
            <consortium name="The Broad Institute Genome Sequencing Platform"/>
            <person name="Gougoulias C."/>
            <person name="Tuohy K.M."/>
            <person name="Gibson G.R."/>
            <person name="Ward D."/>
            <person name="Mehta T."/>
            <person name="Young S."/>
            <person name="Jaffe D."/>
            <person name="Gnerre S."/>
            <person name="Berlin A."/>
            <person name="Heiman D."/>
            <person name="Hepburn T."/>
            <person name="Shea T."/>
            <person name="Sykes S."/>
            <person name="Alvarado L."/>
            <person name="Kodira C."/>
            <person name="Borodovsky M."/>
            <person name="Lander E."/>
            <person name="Galagan J."/>
            <person name="Nusbaum C."/>
            <person name="Birren B."/>
        </authorList>
    </citation>
    <scope>NUCLEOTIDE SEQUENCE [LARGE SCALE GENOMIC DNA]</scope>
    <source>
        <strain evidence="1">CCUG 52486</strain>
    </source>
</reference>
<accession>C5EBY4</accession>
<sequence>MYHQTGLERSIRNAKNQALGRLPWLAAFLRRSLRLRPRMPMMDSFAAVKK</sequence>
<dbReference type="HOGENOM" id="CLU_3115079_0_0_11"/>
<dbReference type="EMBL" id="DS990241">
    <property type="protein sequence ID" value="EEQ55528.1"/>
    <property type="molecule type" value="Genomic_DNA"/>
</dbReference>